<evidence type="ECO:0000313" key="1">
    <source>
        <dbReference type="EMBL" id="KAI8551505.1"/>
    </source>
</evidence>
<name>A0ACC0NE50_RHOML</name>
<evidence type="ECO:0000313" key="2">
    <source>
        <dbReference type="Proteomes" id="UP001062846"/>
    </source>
</evidence>
<accession>A0ACC0NE50</accession>
<comment type="caution">
    <text evidence="1">The sequence shown here is derived from an EMBL/GenBank/DDBJ whole genome shotgun (WGS) entry which is preliminary data.</text>
</comment>
<organism evidence="1 2">
    <name type="scientific">Rhododendron molle</name>
    <name type="common">Chinese azalea</name>
    <name type="synonym">Azalea mollis</name>
    <dbReference type="NCBI Taxonomy" id="49168"/>
    <lineage>
        <taxon>Eukaryota</taxon>
        <taxon>Viridiplantae</taxon>
        <taxon>Streptophyta</taxon>
        <taxon>Embryophyta</taxon>
        <taxon>Tracheophyta</taxon>
        <taxon>Spermatophyta</taxon>
        <taxon>Magnoliopsida</taxon>
        <taxon>eudicotyledons</taxon>
        <taxon>Gunneridae</taxon>
        <taxon>Pentapetalae</taxon>
        <taxon>asterids</taxon>
        <taxon>Ericales</taxon>
        <taxon>Ericaceae</taxon>
        <taxon>Ericoideae</taxon>
        <taxon>Rhodoreae</taxon>
        <taxon>Rhododendron</taxon>
    </lineage>
</organism>
<sequence>MRVFRVRFINNKHGGELQRSSGRVLGTHINLLLLRHPSHLESLSFSCKRFLSITNTLTTYFTITHPMLIGPLSKLFKRFPHLNYLNIIGFRRDDLHRIILDVATNSNLDLETLNLSGAEELPLEVLKVFGSRMKNVKVLRCFDLRTLRDHDLDVIDDSMPRLEDLDISCPLDEENVTDHGIEVVSHKLKGLRKIDISGNEKLTDKSLLALSTNCVYLTDLEVNCSLVTSHGIEFV</sequence>
<keyword evidence="2" id="KW-1185">Reference proteome</keyword>
<protein>
    <submittedName>
        <fullName evidence="1">Uncharacterized protein</fullName>
    </submittedName>
</protein>
<gene>
    <name evidence="1" type="ORF">RHMOL_Rhmol06G0192000</name>
</gene>
<dbReference type="Proteomes" id="UP001062846">
    <property type="component" value="Chromosome 6"/>
</dbReference>
<proteinExistence type="predicted"/>
<reference evidence="1" key="1">
    <citation type="submission" date="2022-02" db="EMBL/GenBank/DDBJ databases">
        <title>Plant Genome Project.</title>
        <authorList>
            <person name="Zhang R.-G."/>
        </authorList>
    </citation>
    <scope>NUCLEOTIDE SEQUENCE</scope>
    <source>
        <strain evidence="1">AT1</strain>
    </source>
</reference>
<dbReference type="EMBL" id="CM046393">
    <property type="protein sequence ID" value="KAI8551505.1"/>
    <property type="molecule type" value="Genomic_DNA"/>
</dbReference>